<dbReference type="AlphaFoldDB" id="A0AAD6SSB6"/>
<comment type="subcellular location">
    <subcellularLocation>
        <location evidence="1">Membrane</location>
        <topology evidence="1">Multi-pass membrane protein</topology>
    </subcellularLocation>
</comment>
<gene>
    <name evidence="6" type="ORF">C8F04DRAFT_958113</name>
</gene>
<proteinExistence type="predicted"/>
<keyword evidence="4" id="KW-1133">Transmembrane helix</keyword>
<keyword evidence="5" id="KW-0472">Membrane</keyword>
<evidence type="ECO:0000256" key="3">
    <source>
        <dbReference type="ARBA" id="ARBA00022692"/>
    </source>
</evidence>
<evidence type="ECO:0000256" key="2">
    <source>
        <dbReference type="ARBA" id="ARBA00022448"/>
    </source>
</evidence>
<keyword evidence="3" id="KW-0812">Transmembrane</keyword>
<comment type="caution">
    <text evidence="6">The sequence shown here is derived from an EMBL/GenBank/DDBJ whole genome shotgun (WGS) entry which is preliminary data.</text>
</comment>
<evidence type="ECO:0000256" key="4">
    <source>
        <dbReference type="ARBA" id="ARBA00022989"/>
    </source>
</evidence>
<keyword evidence="7" id="KW-1185">Reference proteome</keyword>
<dbReference type="GO" id="GO:0016020">
    <property type="term" value="C:membrane"/>
    <property type="evidence" value="ECO:0007669"/>
    <property type="project" value="UniProtKB-SubCell"/>
</dbReference>
<evidence type="ECO:0000313" key="7">
    <source>
        <dbReference type="Proteomes" id="UP001218188"/>
    </source>
</evidence>
<dbReference type="Proteomes" id="UP001218188">
    <property type="component" value="Unassembled WGS sequence"/>
</dbReference>
<dbReference type="PANTHER" id="PTHR43791:SF65">
    <property type="entry name" value="MAJOR FACILITATOR SUPERFAMILY (MFS) PROFILE DOMAIN-CONTAINING PROTEIN-RELATED"/>
    <property type="match status" value="1"/>
</dbReference>
<accession>A0AAD6SSB6</accession>
<evidence type="ECO:0000256" key="1">
    <source>
        <dbReference type="ARBA" id="ARBA00004141"/>
    </source>
</evidence>
<dbReference type="GO" id="GO:0022857">
    <property type="term" value="F:transmembrane transporter activity"/>
    <property type="evidence" value="ECO:0007669"/>
    <property type="project" value="TreeGrafter"/>
</dbReference>
<reference evidence="6" key="1">
    <citation type="submission" date="2023-03" db="EMBL/GenBank/DDBJ databases">
        <title>Massive genome expansion in bonnet fungi (Mycena s.s.) driven by repeated elements and novel gene families across ecological guilds.</title>
        <authorList>
            <consortium name="Lawrence Berkeley National Laboratory"/>
            <person name="Harder C.B."/>
            <person name="Miyauchi S."/>
            <person name="Viragh M."/>
            <person name="Kuo A."/>
            <person name="Thoen E."/>
            <person name="Andreopoulos B."/>
            <person name="Lu D."/>
            <person name="Skrede I."/>
            <person name="Drula E."/>
            <person name="Henrissat B."/>
            <person name="Morin E."/>
            <person name="Kohler A."/>
            <person name="Barry K."/>
            <person name="LaButti K."/>
            <person name="Morin E."/>
            <person name="Salamov A."/>
            <person name="Lipzen A."/>
            <person name="Mereny Z."/>
            <person name="Hegedus B."/>
            <person name="Baldrian P."/>
            <person name="Stursova M."/>
            <person name="Weitz H."/>
            <person name="Taylor A."/>
            <person name="Grigoriev I.V."/>
            <person name="Nagy L.G."/>
            <person name="Martin F."/>
            <person name="Kauserud H."/>
        </authorList>
    </citation>
    <scope>NUCLEOTIDE SEQUENCE</scope>
    <source>
        <strain evidence="6">CBHHK200</strain>
    </source>
</reference>
<organism evidence="6 7">
    <name type="scientific">Mycena alexandri</name>
    <dbReference type="NCBI Taxonomy" id="1745969"/>
    <lineage>
        <taxon>Eukaryota</taxon>
        <taxon>Fungi</taxon>
        <taxon>Dikarya</taxon>
        <taxon>Basidiomycota</taxon>
        <taxon>Agaricomycotina</taxon>
        <taxon>Agaricomycetes</taxon>
        <taxon>Agaricomycetidae</taxon>
        <taxon>Agaricales</taxon>
        <taxon>Marasmiineae</taxon>
        <taxon>Mycenaceae</taxon>
        <taxon>Mycena</taxon>
    </lineage>
</organism>
<evidence type="ECO:0000256" key="5">
    <source>
        <dbReference type="ARBA" id="ARBA00023136"/>
    </source>
</evidence>
<keyword evidence="2" id="KW-0813">Transport</keyword>
<dbReference type="PANTHER" id="PTHR43791">
    <property type="entry name" value="PERMEASE-RELATED"/>
    <property type="match status" value="1"/>
</dbReference>
<protein>
    <submittedName>
        <fullName evidence="6">Allantoate permease</fullName>
    </submittedName>
</protein>
<name>A0AAD6SSB6_9AGAR</name>
<dbReference type="EMBL" id="JARJCM010000067">
    <property type="protein sequence ID" value="KAJ7033169.1"/>
    <property type="molecule type" value="Genomic_DNA"/>
</dbReference>
<evidence type="ECO:0000313" key="6">
    <source>
        <dbReference type="EMBL" id="KAJ7033169.1"/>
    </source>
</evidence>
<sequence length="257" mass="29390">MEFDPVKIIFANLKTLISKIESPPSPTSSVSKEVIDEKFESEELVYQPPPPLQWARSFLSRGSKLDPDTIATCRSVFNDPALAPYYQPKEDYENRHQFDPKARWTYREEQALVCKIDWRVMLWAAISFSAPNLDRSNISQALSDNFLGNLKPATNVKPTKFDDTHSVFRLGFLITELPSQLVGPDRWIPTQVRLLSSRFAGVAVDILTIVTLSQFWLSGRPSFLATRFLLGYVYARRAEPSSILHRIRSERNRRPSA</sequence>